<name>A0ACC2ZZ15_9EURO</name>
<comment type="caution">
    <text evidence="1">The sequence shown here is derived from an EMBL/GenBank/DDBJ whole genome shotgun (WGS) entry which is preliminary data.</text>
</comment>
<sequence length="222" mass="24497">MPTSQLFDFADASLKGDSKWVRASPKFGAYAPLVVIALAVLSIVEIVLGVVWITSIQSLRNGWGSLSFAQVIQPLIVPGLSFFNTIPSLHLHVLARSNNPLLAMVFSILLSIIFLASAVIFLPPCAAGNATYESTLHSGYQRTECPQGSKRGIWAAMIALQFISAIGYAVHAAMAWVVRRNKKRWDKGVREGTVMDVVDEETKRKREEEARRRWRELGMVGA</sequence>
<keyword evidence="2" id="KW-1185">Reference proteome</keyword>
<dbReference type="EMBL" id="JAPDRQ010000177">
    <property type="protein sequence ID" value="KAJ9652904.1"/>
    <property type="molecule type" value="Genomic_DNA"/>
</dbReference>
<evidence type="ECO:0000313" key="1">
    <source>
        <dbReference type="EMBL" id="KAJ9652904.1"/>
    </source>
</evidence>
<accession>A0ACC2ZZ15</accession>
<evidence type="ECO:0000313" key="2">
    <source>
        <dbReference type="Proteomes" id="UP001172386"/>
    </source>
</evidence>
<organism evidence="1 2">
    <name type="scientific">Neophaeococcomyces mojaviensis</name>
    <dbReference type="NCBI Taxonomy" id="3383035"/>
    <lineage>
        <taxon>Eukaryota</taxon>
        <taxon>Fungi</taxon>
        <taxon>Dikarya</taxon>
        <taxon>Ascomycota</taxon>
        <taxon>Pezizomycotina</taxon>
        <taxon>Eurotiomycetes</taxon>
        <taxon>Chaetothyriomycetidae</taxon>
        <taxon>Chaetothyriales</taxon>
        <taxon>Chaetothyriales incertae sedis</taxon>
        <taxon>Neophaeococcomyces</taxon>
    </lineage>
</organism>
<reference evidence="1" key="1">
    <citation type="submission" date="2022-10" db="EMBL/GenBank/DDBJ databases">
        <title>Culturing micro-colonial fungi from biological soil crusts in the Mojave desert and describing Neophaeococcomyces mojavensis, and introducing the new genera and species Taxawa tesnikishii.</title>
        <authorList>
            <person name="Kurbessoian T."/>
            <person name="Stajich J.E."/>
        </authorList>
    </citation>
    <scope>NUCLEOTIDE SEQUENCE</scope>
    <source>
        <strain evidence="1">JES_112</strain>
    </source>
</reference>
<gene>
    <name evidence="1" type="ORF">H2198_007857</name>
</gene>
<dbReference type="Proteomes" id="UP001172386">
    <property type="component" value="Unassembled WGS sequence"/>
</dbReference>
<proteinExistence type="predicted"/>
<protein>
    <submittedName>
        <fullName evidence="1">Uncharacterized protein</fullName>
    </submittedName>
</protein>